<dbReference type="Proteomes" id="UP001165367">
    <property type="component" value="Unassembled WGS sequence"/>
</dbReference>
<protein>
    <submittedName>
        <fullName evidence="2">Uncharacterized protein</fullName>
    </submittedName>
</protein>
<gene>
    <name evidence="2" type="ORF">LZZ85_11245</name>
</gene>
<evidence type="ECO:0000256" key="1">
    <source>
        <dbReference type="SAM" id="Phobius"/>
    </source>
</evidence>
<keyword evidence="1" id="KW-0472">Membrane</keyword>
<evidence type="ECO:0000313" key="2">
    <source>
        <dbReference type="EMBL" id="MCG2614863.1"/>
    </source>
</evidence>
<comment type="caution">
    <text evidence="2">The sequence shown here is derived from an EMBL/GenBank/DDBJ whole genome shotgun (WGS) entry which is preliminary data.</text>
</comment>
<keyword evidence="3" id="KW-1185">Reference proteome</keyword>
<sequence length="114" mass="12765">MKNKKYTAGIIIAAVVISIYAVSTESKEDKRKTEIESAFSPWNGEHRNLTALIKANMKDPDSYKNIETTYTDQGDYLVVTQRYSGTNSYGGRVSSRVKAKVDLKGNVLQVLEQE</sequence>
<proteinExistence type="predicted"/>
<name>A0ABS9KRD9_9BACT</name>
<accession>A0ABS9KRD9</accession>
<dbReference type="RefSeq" id="WP_237871673.1">
    <property type="nucleotide sequence ID" value="NZ_JAKLTR010000006.1"/>
</dbReference>
<reference evidence="2" key="1">
    <citation type="submission" date="2022-01" db="EMBL/GenBank/DDBJ databases">
        <authorList>
            <person name="Jo J.-H."/>
            <person name="Im W.-T."/>
        </authorList>
    </citation>
    <scope>NUCLEOTIDE SEQUENCE</scope>
    <source>
        <strain evidence="2">NA20</strain>
    </source>
</reference>
<organism evidence="2 3">
    <name type="scientific">Terrimonas ginsenosidimutans</name>
    <dbReference type="NCBI Taxonomy" id="2908004"/>
    <lineage>
        <taxon>Bacteria</taxon>
        <taxon>Pseudomonadati</taxon>
        <taxon>Bacteroidota</taxon>
        <taxon>Chitinophagia</taxon>
        <taxon>Chitinophagales</taxon>
        <taxon>Chitinophagaceae</taxon>
        <taxon>Terrimonas</taxon>
    </lineage>
</organism>
<feature type="transmembrane region" description="Helical" evidence="1">
    <location>
        <begin position="6"/>
        <end position="23"/>
    </location>
</feature>
<keyword evidence="1" id="KW-0812">Transmembrane</keyword>
<evidence type="ECO:0000313" key="3">
    <source>
        <dbReference type="Proteomes" id="UP001165367"/>
    </source>
</evidence>
<keyword evidence="1" id="KW-1133">Transmembrane helix</keyword>
<dbReference type="EMBL" id="JAKLTR010000006">
    <property type="protein sequence ID" value="MCG2614863.1"/>
    <property type="molecule type" value="Genomic_DNA"/>
</dbReference>